<dbReference type="CDD" id="cd10283">
    <property type="entry name" value="MnuA_DNase1-like"/>
    <property type="match status" value="1"/>
</dbReference>
<evidence type="ECO:0000313" key="3">
    <source>
        <dbReference type="EMBL" id="MBJ7267696.1"/>
    </source>
</evidence>
<dbReference type="PANTHER" id="PTHR42834">
    <property type="entry name" value="ENDONUCLEASE/EXONUCLEASE/PHOSPHATASE FAMILY PROTEIN (AFU_ORTHOLOGUE AFUA_3G09210)"/>
    <property type="match status" value="1"/>
</dbReference>
<dbReference type="GO" id="GO:0004519">
    <property type="term" value="F:endonuclease activity"/>
    <property type="evidence" value="ECO:0007669"/>
    <property type="project" value="UniProtKB-KW"/>
</dbReference>
<dbReference type="Proteomes" id="UP000655994">
    <property type="component" value="Unassembled WGS sequence"/>
</dbReference>
<keyword evidence="4" id="KW-0255">Endonuclease</keyword>
<name>A0A8I1GBK1_9GAMM</name>
<dbReference type="InterPro" id="IPR036691">
    <property type="entry name" value="Endo/exonu/phosph_ase_sf"/>
</dbReference>
<keyword evidence="4" id="KW-0540">Nuclease</keyword>
<dbReference type="Proteomes" id="UP000621390">
    <property type="component" value="Unassembled WGS sequence"/>
</dbReference>
<dbReference type="Gene3D" id="3.60.10.10">
    <property type="entry name" value="Endonuclease/exonuclease/phosphatase"/>
    <property type="match status" value="1"/>
</dbReference>
<evidence type="ECO:0000259" key="2">
    <source>
        <dbReference type="Pfam" id="PF03372"/>
    </source>
</evidence>
<dbReference type="AlphaFoldDB" id="A0A8I1GBK1"/>
<feature type="chain" id="PRO_5034473140" evidence="1">
    <location>
        <begin position="21"/>
        <end position="589"/>
    </location>
</feature>
<keyword evidence="1" id="KW-0732">Signal</keyword>
<dbReference type="PANTHER" id="PTHR42834:SF1">
    <property type="entry name" value="ENDONUCLEASE_EXONUCLEASE_PHOSPHATASE FAMILY PROTEIN (AFU_ORTHOLOGUE AFUA_3G09210)"/>
    <property type="match status" value="1"/>
</dbReference>
<keyword evidence="4" id="KW-0378">Hydrolase</keyword>
<dbReference type="Pfam" id="PF03372">
    <property type="entry name" value="Exo_endo_phos"/>
    <property type="match status" value="1"/>
</dbReference>
<dbReference type="EMBL" id="JAEMOS010000041">
    <property type="protein sequence ID" value="MBJ7267696.1"/>
    <property type="molecule type" value="Genomic_DNA"/>
</dbReference>
<dbReference type="InterPro" id="IPR047971">
    <property type="entry name" value="ExeM-like"/>
</dbReference>
<dbReference type="CDD" id="cd04486">
    <property type="entry name" value="YhcR_OBF_like"/>
    <property type="match status" value="1"/>
</dbReference>
<dbReference type="SUPFAM" id="SSF56219">
    <property type="entry name" value="DNase I-like"/>
    <property type="match status" value="1"/>
</dbReference>
<gene>
    <name evidence="3" type="ORF">JHC10_12190</name>
    <name evidence="4" type="ORF">JHC11_13840</name>
</gene>
<dbReference type="InterPro" id="IPR005135">
    <property type="entry name" value="Endo/exonuclease/phosphatase"/>
</dbReference>
<organism evidence="4 5">
    <name type="scientific">Idiomarina abyssalis</name>
    <dbReference type="NCBI Taxonomy" id="86102"/>
    <lineage>
        <taxon>Bacteria</taxon>
        <taxon>Pseudomonadati</taxon>
        <taxon>Pseudomonadota</taxon>
        <taxon>Gammaproteobacteria</taxon>
        <taxon>Alteromonadales</taxon>
        <taxon>Idiomarinaceae</taxon>
        <taxon>Idiomarina</taxon>
    </lineage>
</organism>
<keyword evidence="6" id="KW-1185">Reference proteome</keyword>
<proteinExistence type="predicted"/>
<evidence type="ECO:0000313" key="4">
    <source>
        <dbReference type="EMBL" id="MBJ7317075.1"/>
    </source>
</evidence>
<evidence type="ECO:0000313" key="5">
    <source>
        <dbReference type="Proteomes" id="UP000621390"/>
    </source>
</evidence>
<reference evidence="4 6" key="1">
    <citation type="submission" date="2020-09" db="EMBL/GenBank/DDBJ databases">
        <title>Draft Genomes of Bacterial Isolates from North Pond Shallow Sediments.</title>
        <authorList>
            <person name="Kiel Reese B."/>
            <person name="Mullis M."/>
            <person name="Weisend R.E."/>
        </authorList>
    </citation>
    <scope>NUCLEOTIDE SEQUENCE</scope>
    <source>
        <strain evidence="4">KJE-2</strain>
        <strain evidence="3 6">KJE-3</strain>
    </source>
</reference>
<feature type="signal peptide" evidence="1">
    <location>
        <begin position="1"/>
        <end position="20"/>
    </location>
</feature>
<dbReference type="EMBL" id="JAEMOP010000009">
    <property type="protein sequence ID" value="MBJ7317075.1"/>
    <property type="molecule type" value="Genomic_DNA"/>
</dbReference>
<evidence type="ECO:0000256" key="1">
    <source>
        <dbReference type="SAM" id="SignalP"/>
    </source>
</evidence>
<sequence length="589" mass="65276">MNKQLFTLLPVLFFSGAAVADICDNENEVTPIAQIQGENEQSSLIDQQVTVRGIVTASWQTDEQLSGFFIHSFAQDMDDNPATSEGLFAVTEKHHSSVDIGEQVKLTGKVTERSQLTSLVDISSITTCGDAESLPDITDLKLPVQSLAELEALEGMPIKLSASSANELTISGHYNYPRHGYFDVSSGRLWTPTQIVMPGQDAKRQAEENQLNRLQVDDNSNVVEPSPLPFSNLWHGKQNSLRSGATIANFSGIISQFNNAYRVQPTEDLTLESSSKQPQLPEKANDSVRIASFNVLNFFNGNGSGQGFPTPRGADNTEQMKRQLQKIVAALTALDADIVGLMELENDGFGERSAIFQLVEALEKASGKEYEVAEPRAEKIGTDQITVGIIYQPKRVKPSSHALFTRQGPFSWGSRPPLAQRFIDRNTDSEFSVVVNHFKSKGSCPEDSDSPNSNKNDGQACWNELRLKSSQQLLAWISEESLANPVLLGDFNAYYHEDPIRYFSENNFYNPSNATDYSYVYDSQAGSLDHIFVANSLESKVKGVYHLPFNADEPWVYDYRDETYFSDGPFRSSDHDPLVLDLRFSGSGM</sequence>
<accession>A0A8I1GBK1</accession>
<feature type="domain" description="Endonuclease/exonuclease/phosphatase" evidence="2">
    <location>
        <begin position="291"/>
        <end position="575"/>
    </location>
</feature>
<dbReference type="RefSeq" id="WP_199494968.1">
    <property type="nucleotide sequence ID" value="NZ_JAEMOO010000009.1"/>
</dbReference>
<comment type="caution">
    <text evidence="4">The sequence shown here is derived from an EMBL/GenBank/DDBJ whole genome shotgun (WGS) entry which is preliminary data.</text>
</comment>
<evidence type="ECO:0000313" key="6">
    <source>
        <dbReference type="Proteomes" id="UP000655994"/>
    </source>
</evidence>
<dbReference type="NCBIfam" id="NF033681">
    <property type="entry name" value="ExeM_NucH_DNase"/>
    <property type="match status" value="1"/>
</dbReference>
<protein>
    <submittedName>
        <fullName evidence="4">ExeM/NucH family extracellular endonuclease</fullName>
    </submittedName>
</protein>